<accession>A0AC61RNW2</accession>
<evidence type="ECO:0000313" key="1">
    <source>
        <dbReference type="EMBL" id="TGY89478.1"/>
    </source>
</evidence>
<gene>
    <name evidence="1" type="ORF">E5329_24740</name>
</gene>
<protein>
    <submittedName>
        <fullName evidence="1">Uncharacterized protein</fullName>
    </submittedName>
</protein>
<keyword evidence="2" id="KW-1185">Reference proteome</keyword>
<proteinExistence type="predicted"/>
<evidence type="ECO:0000313" key="2">
    <source>
        <dbReference type="Proteomes" id="UP000304953"/>
    </source>
</evidence>
<dbReference type="EMBL" id="SRYA01000088">
    <property type="protein sequence ID" value="TGY89478.1"/>
    <property type="molecule type" value="Genomic_DNA"/>
</dbReference>
<sequence length="132" mass="15498">MTPDKETFLKQGSRKRPKPTEGDELTDQIQKVGMVSNNVLTAEEFARYKRAHWRIENCLHHVLDEDFLEDKCTARNSKNILSVLRKTAYNIIRLMQIDEPKDRELVIDVIDEITDDFSVAIKWIFDPIPSFY</sequence>
<reference evidence="1" key="1">
    <citation type="submission" date="2019-04" db="EMBL/GenBank/DDBJ databases">
        <title>Microbes associate with the intestines of laboratory mice.</title>
        <authorList>
            <person name="Navarre W."/>
            <person name="Wong E."/>
            <person name="Huang K."/>
            <person name="Tropini C."/>
            <person name="Ng K."/>
            <person name="Yu B."/>
        </authorList>
    </citation>
    <scope>NUCLEOTIDE SEQUENCE</scope>
    <source>
        <strain evidence="1">NM01_1-7b</strain>
    </source>
</reference>
<comment type="caution">
    <text evidence="1">The sequence shown here is derived from an EMBL/GenBank/DDBJ whole genome shotgun (WGS) entry which is preliminary data.</text>
</comment>
<dbReference type="Proteomes" id="UP000304953">
    <property type="component" value="Unassembled WGS sequence"/>
</dbReference>
<organism evidence="1 2">
    <name type="scientific">Petralouisia muris</name>
    <dbReference type="NCBI Taxonomy" id="3032872"/>
    <lineage>
        <taxon>Bacteria</taxon>
        <taxon>Bacillati</taxon>
        <taxon>Bacillota</taxon>
        <taxon>Clostridia</taxon>
        <taxon>Lachnospirales</taxon>
        <taxon>Lachnospiraceae</taxon>
        <taxon>Petralouisia</taxon>
    </lineage>
</organism>
<name>A0AC61RNW2_9FIRM</name>